<keyword evidence="4" id="KW-1133">Transmembrane helix</keyword>
<feature type="transmembrane region" description="Helical" evidence="4">
    <location>
        <begin position="32"/>
        <end position="51"/>
    </location>
</feature>
<evidence type="ECO:0000256" key="1">
    <source>
        <dbReference type="ARBA" id="ARBA00022679"/>
    </source>
</evidence>
<protein>
    <submittedName>
        <fullName evidence="6">Sensor histidine kinase</fullName>
    </submittedName>
</protein>
<keyword evidence="2 6" id="KW-0418">Kinase</keyword>
<dbReference type="PANTHER" id="PTHR24421:SF63">
    <property type="entry name" value="SENSOR HISTIDINE KINASE DESK"/>
    <property type="match status" value="1"/>
</dbReference>
<feature type="transmembrane region" description="Helical" evidence="4">
    <location>
        <begin position="124"/>
        <end position="142"/>
    </location>
</feature>
<proteinExistence type="predicted"/>
<accession>A0ABV6BFW3</accession>
<dbReference type="Gene3D" id="1.20.5.1930">
    <property type="match status" value="1"/>
</dbReference>
<name>A0ABV6BFW3_9GAMM</name>
<feature type="transmembrane region" description="Helical" evidence="4">
    <location>
        <begin position="9"/>
        <end position="26"/>
    </location>
</feature>
<comment type="caution">
    <text evidence="6">The sequence shown here is derived from an EMBL/GenBank/DDBJ whole genome shotgun (WGS) entry which is preliminary data.</text>
</comment>
<evidence type="ECO:0000256" key="3">
    <source>
        <dbReference type="ARBA" id="ARBA00023012"/>
    </source>
</evidence>
<keyword evidence="3" id="KW-0902">Two-component regulatory system</keyword>
<dbReference type="CDD" id="cd16917">
    <property type="entry name" value="HATPase_UhpB-NarQ-NarX-like"/>
    <property type="match status" value="1"/>
</dbReference>
<dbReference type="GO" id="GO:0016301">
    <property type="term" value="F:kinase activity"/>
    <property type="evidence" value="ECO:0007669"/>
    <property type="project" value="UniProtKB-KW"/>
</dbReference>
<dbReference type="InterPro" id="IPR011712">
    <property type="entry name" value="Sig_transdc_His_kin_sub3_dim/P"/>
</dbReference>
<dbReference type="PANTHER" id="PTHR24421">
    <property type="entry name" value="NITRATE/NITRITE SENSOR PROTEIN NARX-RELATED"/>
    <property type="match status" value="1"/>
</dbReference>
<gene>
    <name evidence="6" type="ORF">ACFFJP_15780</name>
</gene>
<dbReference type="Gene3D" id="3.30.565.10">
    <property type="entry name" value="Histidine kinase-like ATPase, C-terminal domain"/>
    <property type="match status" value="1"/>
</dbReference>
<evidence type="ECO:0000313" key="6">
    <source>
        <dbReference type="EMBL" id="MFC0049759.1"/>
    </source>
</evidence>
<evidence type="ECO:0000256" key="4">
    <source>
        <dbReference type="SAM" id="Phobius"/>
    </source>
</evidence>
<dbReference type="Proteomes" id="UP001589813">
    <property type="component" value="Unassembled WGS sequence"/>
</dbReference>
<dbReference type="InterPro" id="IPR050482">
    <property type="entry name" value="Sensor_HK_TwoCompSys"/>
</dbReference>
<reference evidence="6 7" key="1">
    <citation type="submission" date="2024-09" db="EMBL/GenBank/DDBJ databases">
        <authorList>
            <person name="Sun Q."/>
            <person name="Mori K."/>
        </authorList>
    </citation>
    <scope>NUCLEOTIDE SEQUENCE [LARGE SCALE GENOMIC DNA]</scope>
    <source>
        <strain evidence="6 7">KCTC 23315</strain>
    </source>
</reference>
<feature type="transmembrane region" description="Helical" evidence="4">
    <location>
        <begin position="97"/>
        <end position="117"/>
    </location>
</feature>
<keyword evidence="4" id="KW-0472">Membrane</keyword>
<dbReference type="InterPro" id="IPR036890">
    <property type="entry name" value="HATPase_C_sf"/>
</dbReference>
<sequence length="360" mass="40151">MSVQLDGKWSWVYLINLVFYLVPLFYLPLAPWQIAVSVAVLLVFVWCYFWAYRVPTRQMHWPVLAMLTLSVGVTPLNPGSISLFAYIGFFLGFAWPLRQAIAAVTAVLLIMVALNSWQGFKGPYFLLYGGLLLVGVASFGLLERQRQIRLRQQQRSQEEITQLAQMVERERIARDLHDIMGHSLSSIVLKADLAKALLKAGKAEDAALHLTELAQVARDSLSQVRQTVSGYKHKGLLAEVSNLAQRLREHGFAVTLDGEVPKLAAREESALILVLTELVTNILRHSKGDSCRISFREQDGGWLMEVADNGEVKSFGFGNGLTGVTERLNALQAKLDYQLDAGCKLQIWLPKGTEHANFTG</sequence>
<keyword evidence="4" id="KW-0812">Transmembrane</keyword>
<evidence type="ECO:0000256" key="2">
    <source>
        <dbReference type="ARBA" id="ARBA00022777"/>
    </source>
</evidence>
<keyword evidence="7" id="KW-1185">Reference proteome</keyword>
<dbReference type="Pfam" id="PF07730">
    <property type="entry name" value="HisKA_3"/>
    <property type="match status" value="1"/>
</dbReference>
<dbReference type="EMBL" id="JBHLXP010000004">
    <property type="protein sequence ID" value="MFC0049759.1"/>
    <property type="molecule type" value="Genomic_DNA"/>
</dbReference>
<feature type="domain" description="Signal transduction histidine kinase subgroup 3 dimerisation and phosphoacceptor" evidence="5">
    <location>
        <begin position="168"/>
        <end position="234"/>
    </location>
</feature>
<keyword evidence="1" id="KW-0808">Transferase</keyword>
<evidence type="ECO:0000259" key="5">
    <source>
        <dbReference type="Pfam" id="PF07730"/>
    </source>
</evidence>
<organism evidence="6 7">
    <name type="scientific">Rheinheimera tilapiae</name>
    <dbReference type="NCBI Taxonomy" id="875043"/>
    <lineage>
        <taxon>Bacteria</taxon>
        <taxon>Pseudomonadati</taxon>
        <taxon>Pseudomonadota</taxon>
        <taxon>Gammaproteobacteria</taxon>
        <taxon>Chromatiales</taxon>
        <taxon>Chromatiaceae</taxon>
        <taxon>Rheinheimera</taxon>
    </lineage>
</organism>
<feature type="transmembrane region" description="Helical" evidence="4">
    <location>
        <begin position="63"/>
        <end position="91"/>
    </location>
</feature>
<dbReference type="RefSeq" id="WP_377246230.1">
    <property type="nucleotide sequence ID" value="NZ_JBHLXP010000004.1"/>
</dbReference>
<dbReference type="SUPFAM" id="SSF55874">
    <property type="entry name" value="ATPase domain of HSP90 chaperone/DNA topoisomerase II/histidine kinase"/>
    <property type="match status" value="1"/>
</dbReference>
<evidence type="ECO:0000313" key="7">
    <source>
        <dbReference type="Proteomes" id="UP001589813"/>
    </source>
</evidence>